<dbReference type="Proteomes" id="UP001276659">
    <property type="component" value="Unassembled WGS sequence"/>
</dbReference>
<protein>
    <submittedName>
        <fullName evidence="1">Uncharacterized protein</fullName>
    </submittedName>
</protein>
<dbReference type="EMBL" id="JASNWA010000006">
    <property type="protein sequence ID" value="KAK3175317.1"/>
    <property type="molecule type" value="Genomic_DNA"/>
</dbReference>
<keyword evidence="2" id="KW-1185">Reference proteome</keyword>
<proteinExistence type="predicted"/>
<comment type="caution">
    <text evidence="1">The sequence shown here is derived from an EMBL/GenBank/DDBJ whole genome shotgun (WGS) entry which is preliminary data.</text>
</comment>
<dbReference type="AlphaFoldDB" id="A0AAD9ZFA8"/>
<sequence>MCFDDYYRHEECPCGALHPACDHLGPFTVSEPYEPAPEPIEVPGHTNLSIYNKISRFGNSMPTRFITLPREVRMIIYSYMFIGKVYSNDVHSSTRIYQNGRYKNRERILPLSLSILFVCRLINFEATYFLYHDSGCTFRLHVEDFVMSDWYSTPLSTQRTMSLVQNLEILIRPQAYAELAATTKDKWKGQLANFSQGSRESCKIILHCPSSLPDRGIFTSYRSDSLVFPKGMMRLLKLPRGFKTVEVILRPDTAHYHGRPGYRFTVERVDWEWRPGNEGKLENLKKGLEGVLGKGKWVEENVEKQVKDRLIFHPPQL</sequence>
<name>A0AAD9ZFA8_9LECA</name>
<reference evidence="1" key="1">
    <citation type="submission" date="2022-11" db="EMBL/GenBank/DDBJ databases">
        <title>Chromosomal genome sequence assembly and mating type (MAT) locus characterization of the leprose asexual lichenized fungus Lepraria neglecta (Nyl.) Erichsen.</title>
        <authorList>
            <person name="Allen J.L."/>
            <person name="Pfeffer B."/>
        </authorList>
    </citation>
    <scope>NUCLEOTIDE SEQUENCE</scope>
    <source>
        <strain evidence="1">Allen 5258</strain>
    </source>
</reference>
<accession>A0AAD9ZFA8</accession>
<organism evidence="1 2">
    <name type="scientific">Lepraria neglecta</name>
    <dbReference type="NCBI Taxonomy" id="209136"/>
    <lineage>
        <taxon>Eukaryota</taxon>
        <taxon>Fungi</taxon>
        <taxon>Dikarya</taxon>
        <taxon>Ascomycota</taxon>
        <taxon>Pezizomycotina</taxon>
        <taxon>Lecanoromycetes</taxon>
        <taxon>OSLEUM clade</taxon>
        <taxon>Lecanoromycetidae</taxon>
        <taxon>Lecanorales</taxon>
        <taxon>Lecanorineae</taxon>
        <taxon>Stereocaulaceae</taxon>
        <taxon>Lepraria</taxon>
    </lineage>
</organism>
<gene>
    <name evidence="1" type="ORF">OEA41_002564</name>
</gene>
<evidence type="ECO:0000313" key="1">
    <source>
        <dbReference type="EMBL" id="KAK3175317.1"/>
    </source>
</evidence>
<evidence type="ECO:0000313" key="2">
    <source>
        <dbReference type="Proteomes" id="UP001276659"/>
    </source>
</evidence>